<dbReference type="InterPro" id="IPR029063">
    <property type="entry name" value="SAM-dependent_MTases_sf"/>
</dbReference>
<dbReference type="SMART" id="SM00823">
    <property type="entry name" value="PKS_PP"/>
    <property type="match status" value="1"/>
</dbReference>
<dbReference type="SUPFAM" id="SSF56801">
    <property type="entry name" value="Acetyl-CoA synthetase-like"/>
    <property type="match status" value="1"/>
</dbReference>
<dbReference type="Gene3D" id="3.40.50.980">
    <property type="match status" value="2"/>
</dbReference>
<dbReference type="Proteomes" id="UP001576774">
    <property type="component" value="Unassembled WGS sequence"/>
</dbReference>
<dbReference type="SUPFAM" id="SSF53335">
    <property type="entry name" value="S-adenosyl-L-methionine-dependent methyltransferases"/>
    <property type="match status" value="1"/>
</dbReference>
<dbReference type="EMBL" id="JBHFNQ010000206">
    <property type="protein sequence ID" value="MFB2880572.1"/>
    <property type="molecule type" value="Genomic_DNA"/>
</dbReference>
<dbReference type="NCBIfam" id="TIGR01733">
    <property type="entry name" value="AA-adenyl-dom"/>
    <property type="match status" value="1"/>
</dbReference>
<dbReference type="InterPro" id="IPR025799">
    <property type="entry name" value="Arg_MeTrfase"/>
</dbReference>
<dbReference type="Gene3D" id="3.40.50.150">
    <property type="entry name" value="Vaccinia Virus protein VP39"/>
    <property type="match status" value="1"/>
</dbReference>
<feature type="domain" description="Carrier" evidence="3">
    <location>
        <begin position="880"/>
        <end position="955"/>
    </location>
</feature>
<dbReference type="Pfam" id="PF00501">
    <property type="entry name" value="AMP-binding"/>
    <property type="match status" value="1"/>
</dbReference>
<name>A0ABV4XDY7_9CYAN</name>
<evidence type="ECO:0000256" key="2">
    <source>
        <dbReference type="ARBA" id="ARBA00022553"/>
    </source>
</evidence>
<dbReference type="SUPFAM" id="SSF47336">
    <property type="entry name" value="ACP-like"/>
    <property type="match status" value="1"/>
</dbReference>
<organism evidence="4 5">
    <name type="scientific">Floridaenema aerugineum BLCC-F46</name>
    <dbReference type="NCBI Taxonomy" id="3153654"/>
    <lineage>
        <taxon>Bacteria</taxon>
        <taxon>Bacillati</taxon>
        <taxon>Cyanobacteriota</taxon>
        <taxon>Cyanophyceae</taxon>
        <taxon>Oscillatoriophycideae</taxon>
        <taxon>Aerosakkonematales</taxon>
        <taxon>Aerosakkonemataceae</taxon>
        <taxon>Floridanema</taxon>
        <taxon>Floridanema aerugineum</taxon>
    </lineage>
</organism>
<comment type="caution">
    <text evidence="4">The sequence shown here is derived from an EMBL/GenBank/DDBJ whole genome shotgun (WGS) entry which is preliminary data.</text>
</comment>
<sequence>MANNIDSSTPQLLCIPQLFEFQVEQTPDSIAVIFEGESLTYRELNHRANKVAHYLISLGVEPEVLVGIGVERSLEMAIALLGILKAGSAYVPLDPTYPQHRLSLMLEDAQPPVLLTQKRWLENLPSHEAKVVCLDADWEEIAQYSEQNPDTRITSDNLGYVIYTSGSTGQPKGVQIPHRGLANHSVSIAKHYNLQTTDRVLQFASISFDVAAEELFPTWLSGGTVVLRPGSVTPTVAEFQALIEREKLTVLNLPASYWHEWVSALSSSQAQLPSTLRLVVVGNEKVLPERLMSWQKIVGNRVRWLNAYGLTETTITSTLYEPNIWKELPDVNSVPIGCPIANTQIYLLDENKKPVPKGMTGELYIGGLGLARGYLNRPELTAARFIRNPFSDEANSRLYKTGDLARIGSDGNIEILGRIDNQVKVRGFRIQTEEIEATLNQHPLVQDSVVVAHEEKSGKQRLVAYVVPKPKNTQVELWPCPGDYRVYDAIMYYAMTYDHVRNHSYEVALKKVVKDKVVVDIGTGKDVVWAKFCAEHGAKKVYAIEMQLEAYEQATSYVKSLGLSDKISVIHGDATQVKLPEKVDLCVSELIGAIGNSEGAVSILNDARRFLKEDGMMIPQRCVTKIAAVYLPETFASQPHFSELSGYYTQQIFNQLGGKIPLRVSLRNFPQSNIISTVDVFEDLDFNQVSNPEYDRQISLTITQSGKIDGFLLWLNLHTVENEVIDSLTYVGNWLPVYFPVFYPGIEVAAGDKIEAVCSARLSEDYLNPDYHIRGYLLKQSGERIEFEYDSFLYKTPSKSNLFYERLFAPEVVLNEQPTPVELCDKSLSAYLKKHLPAYMLPGGFAFLESLPLNPNGKVDRKALPTPRDSRRMEPTAFIAPRDTWELQLTHIWENVLGIHPISVKDDFFNLGGDSLSAVRLMLEIEQHFGQKLSLATLFPSSTIDHLASILRQATGSRLSSPLVAIQPGGTKPPFFCVHPIGGNVLCYLDLARHLGKDQPFYGLQASGIDGEGEPKSRMEDMASYYIEAIREIQPQGPYLLGGWSFGGVVAFEMAQQLHSSGEQVALLALIDSSAPQRNSHLMEVDTAATLAWFAKDLGSYFGKELAVSVSTLQSLAPDEQLSYVLERARAANVVLPDAGVVEIRRLLEVVLANRQAERSYTPVVYPNQITVFRAEESFGLENSDSTMGWNQLTDGGVKVHTISGDHYTIVKESHVRVLAERFKVCLKHKLKGEWSKYKSR</sequence>
<reference evidence="4 5" key="1">
    <citation type="submission" date="2024-09" db="EMBL/GenBank/DDBJ databases">
        <title>Floridaenema gen nov. (Aerosakkonemataceae, Aerosakkonematales ord. nov., Cyanobacteria) from benthic tropical and subtropical fresh waters, with the description of four new species.</title>
        <authorList>
            <person name="Moretto J.A."/>
            <person name="Berthold D.E."/>
            <person name="Lefler F.W."/>
            <person name="Huang I.-S."/>
            <person name="Laughinghouse H. IV."/>
        </authorList>
    </citation>
    <scope>NUCLEOTIDE SEQUENCE [LARGE SCALE GENOMIC DNA]</scope>
    <source>
        <strain evidence="4 5">BLCC-F46</strain>
    </source>
</reference>
<proteinExistence type="predicted"/>
<dbReference type="InterPro" id="IPR009081">
    <property type="entry name" value="PP-bd_ACP"/>
</dbReference>
<dbReference type="InterPro" id="IPR020802">
    <property type="entry name" value="TesA-like"/>
</dbReference>
<gene>
    <name evidence="4" type="ORF">ACE1CC_27300</name>
</gene>
<protein>
    <submittedName>
        <fullName evidence="4">Amino acid adenylation domain-containing protein</fullName>
    </submittedName>
</protein>
<dbReference type="Gene3D" id="3.30.300.30">
    <property type="match status" value="2"/>
</dbReference>
<evidence type="ECO:0000313" key="5">
    <source>
        <dbReference type="Proteomes" id="UP001576774"/>
    </source>
</evidence>
<dbReference type="Pfam" id="PF00975">
    <property type="entry name" value="Thioesterase"/>
    <property type="match status" value="1"/>
</dbReference>
<accession>A0ABV4XDY7</accession>
<evidence type="ECO:0000259" key="3">
    <source>
        <dbReference type="PROSITE" id="PS50075"/>
    </source>
</evidence>
<keyword evidence="5" id="KW-1185">Reference proteome</keyword>
<dbReference type="InterPro" id="IPR010071">
    <property type="entry name" value="AA_adenyl_dom"/>
</dbReference>
<dbReference type="Gene3D" id="1.10.1200.10">
    <property type="entry name" value="ACP-like"/>
    <property type="match status" value="1"/>
</dbReference>
<evidence type="ECO:0000313" key="4">
    <source>
        <dbReference type="EMBL" id="MFB2880572.1"/>
    </source>
</evidence>
<dbReference type="InterPro" id="IPR036736">
    <property type="entry name" value="ACP-like_sf"/>
</dbReference>
<dbReference type="InterPro" id="IPR035075">
    <property type="entry name" value="PRMT5"/>
</dbReference>
<dbReference type="InterPro" id="IPR025110">
    <property type="entry name" value="AMP-bd_C"/>
</dbReference>
<dbReference type="PROSITE" id="PS51678">
    <property type="entry name" value="SAM_MT_PRMT"/>
    <property type="match status" value="1"/>
</dbReference>
<dbReference type="PROSITE" id="PS50075">
    <property type="entry name" value="CARRIER"/>
    <property type="match status" value="1"/>
</dbReference>
<dbReference type="InterPro" id="IPR000873">
    <property type="entry name" value="AMP-dep_synth/lig_dom"/>
</dbReference>
<dbReference type="InterPro" id="IPR045851">
    <property type="entry name" value="AMP-bd_C_sf"/>
</dbReference>
<dbReference type="Gene3D" id="3.40.50.1820">
    <property type="entry name" value="alpha/beta hydrolase"/>
    <property type="match status" value="1"/>
</dbReference>
<dbReference type="InterPro" id="IPR029058">
    <property type="entry name" value="AB_hydrolase_fold"/>
</dbReference>
<dbReference type="Pfam" id="PF05185">
    <property type="entry name" value="PRMT5"/>
    <property type="match status" value="1"/>
</dbReference>
<keyword evidence="1" id="KW-0596">Phosphopantetheine</keyword>
<dbReference type="InterPro" id="IPR020845">
    <property type="entry name" value="AMP-binding_CS"/>
</dbReference>
<keyword evidence="2" id="KW-0597">Phosphoprotein</keyword>
<dbReference type="PANTHER" id="PTHR45527">
    <property type="entry name" value="NONRIBOSOMAL PEPTIDE SYNTHETASE"/>
    <property type="match status" value="1"/>
</dbReference>
<dbReference type="Gene3D" id="2.30.38.10">
    <property type="entry name" value="Luciferase, Domain 3"/>
    <property type="match status" value="1"/>
</dbReference>
<dbReference type="PROSITE" id="PS00455">
    <property type="entry name" value="AMP_BINDING"/>
    <property type="match status" value="1"/>
</dbReference>
<dbReference type="RefSeq" id="WP_413273583.1">
    <property type="nucleotide sequence ID" value="NZ_JBHFNQ010000206.1"/>
</dbReference>
<dbReference type="SMART" id="SM00824">
    <property type="entry name" value="PKS_TE"/>
    <property type="match status" value="1"/>
</dbReference>
<dbReference type="SUPFAM" id="SSF53474">
    <property type="entry name" value="alpha/beta-Hydrolases"/>
    <property type="match status" value="1"/>
</dbReference>
<dbReference type="InterPro" id="IPR001031">
    <property type="entry name" value="Thioesterase"/>
</dbReference>
<dbReference type="Pfam" id="PF13193">
    <property type="entry name" value="AMP-binding_C"/>
    <property type="match status" value="1"/>
</dbReference>
<dbReference type="InterPro" id="IPR020806">
    <property type="entry name" value="PKS_PP-bd"/>
</dbReference>
<dbReference type="Pfam" id="PF00550">
    <property type="entry name" value="PP-binding"/>
    <property type="match status" value="1"/>
</dbReference>
<dbReference type="PANTHER" id="PTHR45527:SF1">
    <property type="entry name" value="FATTY ACID SYNTHASE"/>
    <property type="match status" value="1"/>
</dbReference>
<evidence type="ECO:0000256" key="1">
    <source>
        <dbReference type="ARBA" id="ARBA00022450"/>
    </source>
</evidence>